<name>A0A379FJK9_PROMI</name>
<dbReference type="EMBL" id="UGTS01000004">
    <property type="protein sequence ID" value="SUC21153.1"/>
    <property type="molecule type" value="Genomic_DNA"/>
</dbReference>
<dbReference type="Proteomes" id="UP000254191">
    <property type="component" value="Unassembled WGS sequence"/>
</dbReference>
<organism evidence="1 2">
    <name type="scientific">Proteus mirabilis</name>
    <dbReference type="NCBI Taxonomy" id="584"/>
    <lineage>
        <taxon>Bacteria</taxon>
        <taxon>Pseudomonadati</taxon>
        <taxon>Pseudomonadota</taxon>
        <taxon>Gammaproteobacteria</taxon>
        <taxon>Enterobacterales</taxon>
        <taxon>Morganellaceae</taxon>
        <taxon>Proteus</taxon>
    </lineage>
</organism>
<protein>
    <submittedName>
        <fullName evidence="1">RTX family protein</fullName>
    </submittedName>
</protein>
<accession>A0A379FJK9</accession>
<evidence type="ECO:0000313" key="1">
    <source>
        <dbReference type="EMBL" id="SUC21153.1"/>
    </source>
</evidence>
<evidence type="ECO:0000313" key="2">
    <source>
        <dbReference type="Proteomes" id="UP000254191"/>
    </source>
</evidence>
<proteinExistence type="predicted"/>
<dbReference type="AlphaFoldDB" id="A0A379FJK9"/>
<gene>
    <name evidence="1" type="ORF">NCTC11938_02150</name>
</gene>
<reference evidence="1 2" key="1">
    <citation type="submission" date="2018-06" db="EMBL/GenBank/DDBJ databases">
        <authorList>
            <consortium name="Pathogen Informatics"/>
            <person name="Doyle S."/>
        </authorList>
    </citation>
    <scope>NUCLEOTIDE SEQUENCE [LARGE SCALE GENOMIC DNA]</scope>
    <source>
        <strain evidence="1 2">NCTC11938</strain>
    </source>
</reference>
<sequence length="40" mass="4613">MAISFYGKEKLIALAQKNSLAAAIFYRMMVNEINEGLYWN</sequence>